<dbReference type="PANTHER" id="PTHR30576:SF21">
    <property type="entry name" value="UDP-GLUCOSE:UNDECAPRENYL-PHOSPHATE GLUCOSE-1-PHOSPHATE TRANSFERASE"/>
    <property type="match status" value="1"/>
</dbReference>
<gene>
    <name evidence="10" type="primary">wcaJ_2</name>
    <name evidence="9" type="ORF">I6G67_16745</name>
    <name evidence="10" type="ORF">NCTC10308_02965</name>
</gene>
<organism evidence="10 11">
    <name type="scientific">Acinetobacter johnsonii</name>
    <dbReference type="NCBI Taxonomy" id="40214"/>
    <lineage>
        <taxon>Bacteria</taxon>
        <taxon>Pseudomonadati</taxon>
        <taxon>Pseudomonadota</taxon>
        <taxon>Gammaproteobacteria</taxon>
        <taxon>Moraxellales</taxon>
        <taxon>Moraxellaceae</taxon>
        <taxon>Acinetobacter</taxon>
    </lineage>
</organism>
<feature type="transmembrane region" description="Helical" evidence="7">
    <location>
        <begin position="74"/>
        <end position="96"/>
    </location>
</feature>
<dbReference type="NCBIfam" id="TIGR03025">
    <property type="entry name" value="EPS_sugtrans"/>
    <property type="match status" value="1"/>
</dbReference>
<keyword evidence="3 10" id="KW-0808">Transferase</keyword>
<evidence type="ECO:0000313" key="12">
    <source>
        <dbReference type="Proteomes" id="UP000595107"/>
    </source>
</evidence>
<accession>A0A380U875</accession>
<name>A0A380U875_ACIJO</name>
<dbReference type="GO" id="GO:0009242">
    <property type="term" value="P:colanic acid biosynthetic process"/>
    <property type="evidence" value="ECO:0007669"/>
    <property type="project" value="TreeGrafter"/>
</dbReference>
<evidence type="ECO:0000313" key="9">
    <source>
        <dbReference type="EMBL" id="QPS03796.1"/>
    </source>
</evidence>
<dbReference type="Pfam" id="PF13727">
    <property type="entry name" value="CoA_binding_3"/>
    <property type="match status" value="1"/>
</dbReference>
<dbReference type="AlphaFoldDB" id="A0A380U875"/>
<evidence type="ECO:0000256" key="7">
    <source>
        <dbReference type="SAM" id="Phobius"/>
    </source>
</evidence>
<dbReference type="EC" id="2.7.-.-" evidence="10"/>
<evidence type="ECO:0000256" key="2">
    <source>
        <dbReference type="ARBA" id="ARBA00006464"/>
    </source>
</evidence>
<evidence type="ECO:0000256" key="5">
    <source>
        <dbReference type="ARBA" id="ARBA00022989"/>
    </source>
</evidence>
<protein>
    <submittedName>
        <fullName evidence="10">UDP-glucose lipid carrier transferase/glucose-1-phosphate transferase in colanic acid gene cluster(WcaJ)</fullName>
        <ecNumber evidence="10">2.7.-.-</ecNumber>
    </submittedName>
    <submittedName>
        <fullName evidence="9">Undecaprenyl-phosphate glucose phosphotransferase</fullName>
        <ecNumber evidence="9">2.7.8.31</ecNumber>
    </submittedName>
</protein>
<dbReference type="EMBL" id="UFRV01000006">
    <property type="protein sequence ID" value="SUT98744.1"/>
    <property type="molecule type" value="Genomic_DNA"/>
</dbReference>
<feature type="domain" description="Bacterial sugar transferase" evidence="8">
    <location>
        <begin position="264"/>
        <end position="446"/>
    </location>
</feature>
<comment type="subcellular location">
    <subcellularLocation>
        <location evidence="1">Membrane</location>
        <topology evidence="1">Multi-pass membrane protein</topology>
    </subcellularLocation>
</comment>
<dbReference type="Proteomes" id="UP000254227">
    <property type="component" value="Unassembled WGS sequence"/>
</dbReference>
<keyword evidence="4 7" id="KW-0812">Transmembrane</keyword>
<proteinExistence type="inferred from homology"/>
<evidence type="ECO:0000313" key="11">
    <source>
        <dbReference type="Proteomes" id="UP000254227"/>
    </source>
</evidence>
<feature type="transmembrane region" description="Helical" evidence="7">
    <location>
        <begin position="102"/>
        <end position="121"/>
    </location>
</feature>
<dbReference type="Proteomes" id="UP000595107">
    <property type="component" value="Chromosome"/>
</dbReference>
<keyword evidence="5 7" id="KW-1133">Transmembrane helix</keyword>
<evidence type="ECO:0000259" key="8">
    <source>
        <dbReference type="Pfam" id="PF02397"/>
    </source>
</evidence>
<dbReference type="GO" id="GO:0089702">
    <property type="term" value="F:undecaprenyl-phosphate glucose phosphotransferase activity"/>
    <property type="evidence" value="ECO:0007669"/>
    <property type="project" value="UniProtKB-EC"/>
</dbReference>
<dbReference type="EMBL" id="CP065666">
    <property type="protein sequence ID" value="QPS03796.1"/>
    <property type="molecule type" value="Genomic_DNA"/>
</dbReference>
<dbReference type="PANTHER" id="PTHR30576">
    <property type="entry name" value="COLANIC BIOSYNTHESIS UDP-GLUCOSE LIPID CARRIER TRANSFERASE"/>
    <property type="match status" value="1"/>
</dbReference>
<reference evidence="10 11" key="1">
    <citation type="submission" date="2018-06" db="EMBL/GenBank/DDBJ databases">
        <authorList>
            <consortium name="Pathogen Informatics"/>
            <person name="Doyle S."/>
        </authorList>
    </citation>
    <scope>NUCLEOTIDE SEQUENCE [LARGE SCALE GENOMIC DNA]</scope>
    <source>
        <strain evidence="10 11">NCTC10308</strain>
    </source>
</reference>
<evidence type="ECO:0000256" key="4">
    <source>
        <dbReference type="ARBA" id="ARBA00022692"/>
    </source>
</evidence>
<dbReference type="InterPro" id="IPR003362">
    <property type="entry name" value="Bact_transf"/>
</dbReference>
<keyword evidence="6 7" id="KW-0472">Membrane</keyword>
<feature type="transmembrane region" description="Helical" evidence="7">
    <location>
        <begin position="12"/>
        <end position="30"/>
    </location>
</feature>
<evidence type="ECO:0000313" key="10">
    <source>
        <dbReference type="EMBL" id="SUT98744.1"/>
    </source>
</evidence>
<sequence>MASRLHASYVSILQRFCDVVAIYLGFYFISKINNMPIDNRTLLMFLSVVSLFQLIGGLTDFYRSWRGVSLFNELIFCLKNVFFSVALIGPILLFLGKMNAQVIFTYFLSVVFIMSVLRIAIRLSYALFFKYFIRANDVLILGDSDKALKLFQDLKDSEWTGFNPIGVFSFRQDYDRFVYSGGLDDAMEIVDKQKINKVYVVINQDNIEQADQVIKSLADTTCSTVIIPELFSHDFLYSRVEDINGTPIIPIIDTRLTGINTLLKRIEDICFSLVILLLISPILIGISIAIKLTSKGPVFFKQTRYGLNGKPILVYKFRSMNVMENGTKVTQAIKNDPRLTPIGGFLRRTSLDELPQFFNVLLGSMSVVGPRPHAAAHNEEYRKLITGYMLRHKVKPGITGLAQIRGWRGETDTLDKMEKRVECDLEYIRTWSLLLDIKIIFLTVFKGFINKSAY</sequence>
<dbReference type="RefSeq" id="WP_004684255.1">
    <property type="nucleotide sequence ID" value="NZ_BBTB01000024.1"/>
</dbReference>
<dbReference type="Pfam" id="PF02397">
    <property type="entry name" value="Bac_transf"/>
    <property type="match status" value="1"/>
</dbReference>
<evidence type="ECO:0000256" key="1">
    <source>
        <dbReference type="ARBA" id="ARBA00004141"/>
    </source>
</evidence>
<dbReference type="Gene3D" id="3.40.50.720">
    <property type="entry name" value="NAD(P)-binding Rossmann-like Domain"/>
    <property type="match status" value="1"/>
</dbReference>
<feature type="transmembrane region" description="Helical" evidence="7">
    <location>
        <begin position="269"/>
        <end position="290"/>
    </location>
</feature>
<dbReference type="InterPro" id="IPR017475">
    <property type="entry name" value="EPS_sugar_tfrase"/>
</dbReference>
<feature type="transmembrane region" description="Helical" evidence="7">
    <location>
        <begin position="42"/>
        <end position="62"/>
    </location>
</feature>
<comment type="similarity">
    <text evidence="2">Belongs to the bacterial sugar transferase family.</text>
</comment>
<dbReference type="InterPro" id="IPR017473">
    <property type="entry name" value="Undecaprenyl-P_gluc_Ptfrase"/>
</dbReference>
<reference evidence="9 12" key="2">
    <citation type="submission" date="2020-12" db="EMBL/GenBank/DDBJ databases">
        <title>FDA dAtabase for Regulatory Grade micrObial Sequences (FDA-ARGOS): Supporting development and validation of Infectious Disease Dx tests.</title>
        <authorList>
            <person name="Sproer C."/>
            <person name="Gronow S."/>
            <person name="Severitt S."/>
            <person name="Schroder I."/>
            <person name="Tallon L."/>
            <person name="Sadzewicz L."/>
            <person name="Zhao X."/>
            <person name="Boylan J."/>
            <person name="Ott S."/>
            <person name="Bowen H."/>
            <person name="Vavikolanu K."/>
            <person name="Mehta A."/>
            <person name="Aluvathingal J."/>
            <person name="Nadendla S."/>
            <person name="Lowell S."/>
            <person name="Myers T."/>
            <person name="Yan Y."/>
            <person name="Sichtig H."/>
        </authorList>
    </citation>
    <scope>NUCLEOTIDE SEQUENCE [LARGE SCALE GENOMIC DNA]</scope>
    <source>
        <strain evidence="9 12">FDAARGOS_910</strain>
    </source>
</reference>
<dbReference type="GO" id="GO:0016020">
    <property type="term" value="C:membrane"/>
    <property type="evidence" value="ECO:0007669"/>
    <property type="project" value="UniProtKB-SubCell"/>
</dbReference>
<evidence type="ECO:0000256" key="6">
    <source>
        <dbReference type="ARBA" id="ARBA00023136"/>
    </source>
</evidence>
<dbReference type="NCBIfam" id="TIGR03023">
    <property type="entry name" value="WcaJ_sugtrans"/>
    <property type="match status" value="1"/>
</dbReference>
<dbReference type="EC" id="2.7.8.31" evidence="9"/>
<evidence type="ECO:0000256" key="3">
    <source>
        <dbReference type="ARBA" id="ARBA00022679"/>
    </source>
</evidence>